<feature type="transmembrane region" description="Helical" evidence="1">
    <location>
        <begin position="447"/>
        <end position="471"/>
    </location>
</feature>
<comment type="caution">
    <text evidence="3">The sequence shown here is derived from an EMBL/GenBank/DDBJ whole genome shotgun (WGS) entry which is preliminary data.</text>
</comment>
<organism evidence="3">
    <name type="scientific">Menopon gallinae</name>
    <name type="common">poultry shaft louse</name>
    <dbReference type="NCBI Taxonomy" id="328185"/>
    <lineage>
        <taxon>Eukaryota</taxon>
        <taxon>Metazoa</taxon>
        <taxon>Ecdysozoa</taxon>
        <taxon>Arthropoda</taxon>
        <taxon>Hexapoda</taxon>
        <taxon>Insecta</taxon>
        <taxon>Pterygota</taxon>
        <taxon>Neoptera</taxon>
        <taxon>Paraneoptera</taxon>
        <taxon>Psocodea</taxon>
        <taxon>Troctomorpha</taxon>
        <taxon>Phthiraptera</taxon>
        <taxon>Amblycera</taxon>
        <taxon>Menoponidae</taxon>
        <taxon>Menopon</taxon>
    </lineage>
</organism>
<dbReference type="CDD" id="cd07990">
    <property type="entry name" value="LPLAT_LCLAT1-like"/>
    <property type="match status" value="1"/>
</dbReference>
<evidence type="ECO:0000313" key="3">
    <source>
        <dbReference type="EMBL" id="KAL0265559.1"/>
    </source>
</evidence>
<keyword evidence="1" id="KW-0472">Membrane</keyword>
<dbReference type="GO" id="GO:0016746">
    <property type="term" value="F:acyltransferase activity"/>
    <property type="evidence" value="ECO:0007669"/>
    <property type="project" value="InterPro"/>
</dbReference>
<accession>A0AAW2H6Z8</accession>
<reference evidence="3" key="1">
    <citation type="journal article" date="2024" name="Gigascience">
        <title>Chromosome-level genome of the poultry shaft louse Menopon gallinae provides insight into the host-switching and adaptive evolution of parasitic lice.</title>
        <authorList>
            <person name="Xu Y."/>
            <person name="Ma L."/>
            <person name="Liu S."/>
            <person name="Liang Y."/>
            <person name="Liu Q."/>
            <person name="He Z."/>
            <person name="Tian L."/>
            <person name="Duan Y."/>
            <person name="Cai W."/>
            <person name="Li H."/>
            <person name="Song F."/>
        </authorList>
    </citation>
    <scope>NUCLEOTIDE SEQUENCE</scope>
    <source>
        <strain evidence="3">Cailab_2023a</strain>
    </source>
</reference>
<dbReference type="EMBL" id="JARGDH010000006">
    <property type="protein sequence ID" value="KAL0265559.1"/>
    <property type="molecule type" value="Genomic_DNA"/>
</dbReference>
<evidence type="ECO:0000256" key="1">
    <source>
        <dbReference type="SAM" id="Phobius"/>
    </source>
</evidence>
<keyword evidence="1" id="KW-1133">Transmembrane helix</keyword>
<dbReference type="GO" id="GO:0012505">
    <property type="term" value="C:endomembrane system"/>
    <property type="evidence" value="ECO:0007669"/>
    <property type="project" value="TreeGrafter"/>
</dbReference>
<dbReference type="PANTHER" id="PTHR10983:SF16">
    <property type="entry name" value="LYSOCARDIOLIPIN ACYLTRANSFERASE 1"/>
    <property type="match status" value="1"/>
</dbReference>
<keyword evidence="1" id="KW-0812">Transmembrane</keyword>
<sequence length="844" mass="93656">MAHVQIDVPPALRESQRRLLCVLSGSLCRVACGVQAGTATVLHLYGRHCDVSGARVAVHRAINTLLGNECVEAVGCLPTTELLGSGCYALYGTRIDCRSVLVVDGRVRLHAKDGTGGAQPSENGKVFLCRVLHAADRTSRPLLRETLHVHALRLRYVLYYRRQAVEDILSLHECFLETGAKAEVVSFDVHRLRRCMEVLESLCCDVAEVEAADTADGVEVLVVQTASSRTSYCWSGDAERWLGGRDADVCLRLCLSQETRAALGSRANERLRRVAATAGCQVALGDVLCVQGVGRCVAHALQLLMQERPCQNCFFVDERSQRRLTGRRGRNIKKAMRRHGVHVRFMPEAERRSLCVDGNVIVRAAGRNSGSLVRARETLGGRAEDLQPRLVSLSDFVVGGADRYLYLHDKVVVLVATAEEREKGTGHGEALAQAKTGTEHERGATSFLSWIGGACNVMTSHPAPAPVLFGAQQQDMKSKHALRKMLCRTKNVLLAAMLAVFCATHMPIMIALGALSEYVFCRTVYRGKIVHVLRIVWIETTLAALGCYCRRRIILAHSSDLASLQRSLVISNHLTNYDWVFSLRVLYHLGKYSDLCIVLKESLRKVPVFGRGMEIFGFIFVKRCLADDRGPIQSGLAVLSAKPSFSLLIFPEGTIIDKATHQRSLQFARRRRALLGGEPVDFEEVLVPRTSGYKIISEVLFDRIQGVVDTTLLFNPYRRYPQSTISCKDILLGGDADISFIFVMDFIEKSDAIRDEAFLYTRFRRKDALIRKYSRDPALAGPVSCAHFKAFCARENVAGDKYTFTEIPVWTKSSPLLLSGTLFFWAAAILCLLRRLMREQAPAD</sequence>
<evidence type="ECO:0000259" key="2">
    <source>
        <dbReference type="SMART" id="SM00563"/>
    </source>
</evidence>
<dbReference type="SUPFAM" id="SSF69593">
    <property type="entry name" value="Glycerol-3-phosphate (1)-acyltransferase"/>
    <property type="match status" value="1"/>
</dbReference>
<feature type="domain" description="Phospholipid/glycerol acyltransferase" evidence="2">
    <location>
        <begin position="567"/>
        <end position="694"/>
    </location>
</feature>
<gene>
    <name evidence="3" type="ORF">PYX00_011271</name>
</gene>
<dbReference type="Pfam" id="PF01553">
    <property type="entry name" value="Acyltransferase"/>
    <property type="match status" value="1"/>
</dbReference>
<name>A0AAW2H6Z8_9NEOP</name>
<proteinExistence type="predicted"/>
<dbReference type="InterPro" id="IPR002123">
    <property type="entry name" value="Plipid/glycerol_acylTrfase"/>
</dbReference>
<dbReference type="SMART" id="SM00563">
    <property type="entry name" value="PlsC"/>
    <property type="match status" value="1"/>
</dbReference>
<feature type="transmembrane region" description="Helical" evidence="1">
    <location>
        <begin position="816"/>
        <end position="833"/>
    </location>
</feature>
<dbReference type="PANTHER" id="PTHR10983">
    <property type="entry name" value="1-ACYLGLYCEROL-3-PHOSPHATE ACYLTRANSFERASE-RELATED"/>
    <property type="match status" value="1"/>
</dbReference>
<dbReference type="AlphaFoldDB" id="A0AAW2H6Z8"/>
<feature type="transmembrane region" description="Helical" evidence="1">
    <location>
        <begin position="492"/>
        <end position="515"/>
    </location>
</feature>
<protein>
    <recommendedName>
        <fullName evidence="2">Phospholipid/glycerol acyltransferase domain-containing protein</fullName>
    </recommendedName>
</protein>